<evidence type="ECO:0000256" key="2">
    <source>
        <dbReference type="ARBA" id="ARBA00022692"/>
    </source>
</evidence>
<name>A0A1F6GCQ2_9BACT</name>
<dbReference type="GO" id="GO:0016020">
    <property type="term" value="C:membrane"/>
    <property type="evidence" value="ECO:0007669"/>
    <property type="project" value="UniProtKB-SubCell"/>
</dbReference>
<dbReference type="Pfam" id="PF02674">
    <property type="entry name" value="Colicin_V"/>
    <property type="match status" value="1"/>
</dbReference>
<keyword evidence="4 5" id="KW-0472">Membrane</keyword>
<dbReference type="PANTHER" id="PTHR37306">
    <property type="entry name" value="COLICIN V PRODUCTION PROTEIN"/>
    <property type="match status" value="1"/>
</dbReference>
<sequence length="174" mass="18965">MLIIDIIILVILFGFIVWGWQTGLIKAVAVLVGVVLGIIVAGRYYAIVADFVLPYLKYNQNFAKIVGYLAVFAAVNLVIMLIVSVITGLLKLIPLMTTVNRLAGALVAFVGGVLAIGFILLILSSVPFSDFLSRYTENSILIPIVMDIFNFISPLVPKAIDELTATLKNRLQLL</sequence>
<evidence type="ECO:0000256" key="1">
    <source>
        <dbReference type="ARBA" id="ARBA00004141"/>
    </source>
</evidence>
<feature type="transmembrane region" description="Helical" evidence="5">
    <location>
        <begin position="102"/>
        <end position="128"/>
    </location>
</feature>
<protein>
    <recommendedName>
        <fullName evidence="8">Colicin V production protein</fullName>
    </recommendedName>
</protein>
<organism evidence="6 7">
    <name type="scientific">Candidatus Kuenenbacteria bacterium RBG_16_41_7</name>
    <dbReference type="NCBI Taxonomy" id="1798560"/>
    <lineage>
        <taxon>Bacteria</taxon>
        <taxon>Candidatus Kueneniibacteriota</taxon>
    </lineage>
</organism>
<evidence type="ECO:0000313" key="6">
    <source>
        <dbReference type="EMBL" id="OGG95903.1"/>
    </source>
</evidence>
<dbReference type="PANTHER" id="PTHR37306:SF1">
    <property type="entry name" value="COLICIN V PRODUCTION PROTEIN"/>
    <property type="match status" value="1"/>
</dbReference>
<evidence type="ECO:0000313" key="7">
    <source>
        <dbReference type="Proteomes" id="UP000178149"/>
    </source>
</evidence>
<keyword evidence="2 5" id="KW-0812">Transmembrane</keyword>
<evidence type="ECO:0000256" key="4">
    <source>
        <dbReference type="ARBA" id="ARBA00023136"/>
    </source>
</evidence>
<feature type="transmembrane region" description="Helical" evidence="5">
    <location>
        <begin position="66"/>
        <end position="90"/>
    </location>
</feature>
<dbReference type="GO" id="GO:0009403">
    <property type="term" value="P:toxin biosynthetic process"/>
    <property type="evidence" value="ECO:0007669"/>
    <property type="project" value="InterPro"/>
</dbReference>
<feature type="transmembrane region" description="Helical" evidence="5">
    <location>
        <begin position="28"/>
        <end position="46"/>
    </location>
</feature>
<comment type="caution">
    <text evidence="6">The sequence shown here is derived from an EMBL/GenBank/DDBJ whole genome shotgun (WGS) entry which is preliminary data.</text>
</comment>
<dbReference type="Proteomes" id="UP000178149">
    <property type="component" value="Unassembled WGS sequence"/>
</dbReference>
<gene>
    <name evidence="6" type="ORF">A2V95_03000</name>
</gene>
<evidence type="ECO:0008006" key="8">
    <source>
        <dbReference type="Google" id="ProtNLM"/>
    </source>
</evidence>
<accession>A0A1F6GCQ2</accession>
<comment type="subcellular location">
    <subcellularLocation>
        <location evidence="1">Membrane</location>
        <topology evidence="1">Multi-pass membrane protein</topology>
    </subcellularLocation>
</comment>
<evidence type="ECO:0000256" key="5">
    <source>
        <dbReference type="SAM" id="Phobius"/>
    </source>
</evidence>
<dbReference type="InterPro" id="IPR003825">
    <property type="entry name" value="Colicin-V_CvpA"/>
</dbReference>
<dbReference type="AlphaFoldDB" id="A0A1F6GCQ2"/>
<proteinExistence type="predicted"/>
<reference evidence="6 7" key="1">
    <citation type="journal article" date="2016" name="Nat. Commun.">
        <title>Thousands of microbial genomes shed light on interconnected biogeochemical processes in an aquifer system.</title>
        <authorList>
            <person name="Anantharaman K."/>
            <person name="Brown C.T."/>
            <person name="Hug L.A."/>
            <person name="Sharon I."/>
            <person name="Castelle C.J."/>
            <person name="Probst A.J."/>
            <person name="Thomas B.C."/>
            <person name="Singh A."/>
            <person name="Wilkins M.J."/>
            <person name="Karaoz U."/>
            <person name="Brodie E.L."/>
            <person name="Williams K.H."/>
            <person name="Hubbard S.S."/>
            <person name="Banfield J.F."/>
        </authorList>
    </citation>
    <scope>NUCLEOTIDE SEQUENCE [LARGE SCALE GENOMIC DNA]</scope>
</reference>
<evidence type="ECO:0000256" key="3">
    <source>
        <dbReference type="ARBA" id="ARBA00022989"/>
    </source>
</evidence>
<keyword evidence="3 5" id="KW-1133">Transmembrane helix</keyword>
<feature type="transmembrane region" description="Helical" evidence="5">
    <location>
        <begin position="6"/>
        <end position="21"/>
    </location>
</feature>
<dbReference type="EMBL" id="MFMV01000012">
    <property type="protein sequence ID" value="OGG95903.1"/>
    <property type="molecule type" value="Genomic_DNA"/>
</dbReference>